<feature type="compositionally biased region" description="Polar residues" evidence="1">
    <location>
        <begin position="363"/>
        <end position="382"/>
    </location>
</feature>
<feature type="compositionally biased region" description="Low complexity" evidence="1">
    <location>
        <begin position="22"/>
        <end position="42"/>
    </location>
</feature>
<reference evidence="2" key="1">
    <citation type="submission" date="2020-11" db="EMBL/GenBank/DDBJ databases">
        <authorList>
            <consortium name="DOE Joint Genome Institute"/>
            <person name="Ahrendt S."/>
            <person name="Riley R."/>
            <person name="Andreopoulos W."/>
            <person name="Labutti K."/>
            <person name="Pangilinan J."/>
            <person name="Ruiz-Duenas F.J."/>
            <person name="Barrasa J.M."/>
            <person name="Sanchez-Garcia M."/>
            <person name="Camarero S."/>
            <person name="Miyauchi S."/>
            <person name="Serrano A."/>
            <person name="Linde D."/>
            <person name="Babiker R."/>
            <person name="Drula E."/>
            <person name="Ayuso-Fernandez I."/>
            <person name="Pacheco R."/>
            <person name="Padilla G."/>
            <person name="Ferreira P."/>
            <person name="Barriuso J."/>
            <person name="Kellner H."/>
            <person name="Castanera R."/>
            <person name="Alfaro M."/>
            <person name="Ramirez L."/>
            <person name="Pisabarro A.G."/>
            <person name="Kuo A."/>
            <person name="Tritt A."/>
            <person name="Lipzen A."/>
            <person name="He G."/>
            <person name="Yan M."/>
            <person name="Ng V."/>
            <person name="Cullen D."/>
            <person name="Martin F."/>
            <person name="Rosso M.-N."/>
            <person name="Henrissat B."/>
            <person name="Hibbett D."/>
            <person name="Martinez A.T."/>
            <person name="Grigoriev I.V."/>
        </authorList>
    </citation>
    <scope>NUCLEOTIDE SEQUENCE</scope>
    <source>
        <strain evidence="2">CBS 506.95</strain>
    </source>
</reference>
<accession>A0A9P6JU88</accession>
<feature type="region of interest" description="Disordered" evidence="1">
    <location>
        <begin position="362"/>
        <end position="382"/>
    </location>
</feature>
<name>A0A9P6JU88_9AGAR</name>
<evidence type="ECO:0000313" key="2">
    <source>
        <dbReference type="EMBL" id="KAF9532713.1"/>
    </source>
</evidence>
<gene>
    <name evidence="2" type="ORF">CPB83DRAFT_847271</name>
</gene>
<feature type="region of interest" description="Disordered" evidence="1">
    <location>
        <begin position="1"/>
        <end position="62"/>
    </location>
</feature>
<dbReference type="Proteomes" id="UP000807306">
    <property type="component" value="Unassembled WGS sequence"/>
</dbReference>
<dbReference type="AlphaFoldDB" id="A0A9P6JU88"/>
<evidence type="ECO:0000256" key="1">
    <source>
        <dbReference type="SAM" id="MobiDB-lite"/>
    </source>
</evidence>
<proteinExistence type="predicted"/>
<feature type="compositionally biased region" description="Low complexity" evidence="1">
    <location>
        <begin position="51"/>
        <end position="62"/>
    </location>
</feature>
<organism evidence="2 3">
    <name type="scientific">Crepidotus variabilis</name>
    <dbReference type="NCBI Taxonomy" id="179855"/>
    <lineage>
        <taxon>Eukaryota</taxon>
        <taxon>Fungi</taxon>
        <taxon>Dikarya</taxon>
        <taxon>Basidiomycota</taxon>
        <taxon>Agaricomycotina</taxon>
        <taxon>Agaricomycetes</taxon>
        <taxon>Agaricomycetidae</taxon>
        <taxon>Agaricales</taxon>
        <taxon>Agaricineae</taxon>
        <taxon>Crepidotaceae</taxon>
        <taxon>Crepidotus</taxon>
    </lineage>
</organism>
<evidence type="ECO:0000313" key="3">
    <source>
        <dbReference type="Proteomes" id="UP000807306"/>
    </source>
</evidence>
<feature type="region of interest" description="Disordered" evidence="1">
    <location>
        <begin position="284"/>
        <end position="304"/>
    </location>
</feature>
<feature type="compositionally biased region" description="Low complexity" evidence="1">
    <location>
        <begin position="833"/>
        <end position="845"/>
    </location>
</feature>
<keyword evidence="3" id="KW-1185">Reference proteome</keyword>
<protein>
    <submittedName>
        <fullName evidence="2">Uncharacterized protein</fullName>
    </submittedName>
</protein>
<feature type="region of interest" description="Disordered" evidence="1">
    <location>
        <begin position="830"/>
        <end position="872"/>
    </location>
</feature>
<dbReference type="EMBL" id="MU157831">
    <property type="protein sequence ID" value="KAF9532713.1"/>
    <property type="molecule type" value="Genomic_DNA"/>
</dbReference>
<sequence>MSTRLAPNPPGLLRIPDAQRASGSTISLSSTSTSSSGTGSSTFDHFSKGGSSTSSLSDYTPLPSPLDTGAKSIFGCEPVQVENSSSRFSDEQWNGAVTDEHLKVHLAAVQPGQGVSQLSDMDRWLHHDEYEYEEDDSLDLEPHISAVEALALRLKRDPPTHAAQRALAFMEKRKMPESTTAQTKVIQEEVIEDYAEDFDLDFSILSIPETPNFLSALPSTPRILPVDHYTSHAGDSSMLDAISPLLLDDPKMASLPPFHPQSLQGRPYPTSPLTVASVLFNQHRGNTTPVSSDRTPTQSPRQLPTSVGLGLEIVDTNIQVDNTGRPVVSPATSALFAGSDFPVEGLSDYYVTGTIDVEPFGVPSSSNDSMTRSNNLNSDLANMSSTSDLEPIGVQLEVEDNLLATADVALDALVATQVDEVNTFDVESFETPLSADDSFASFATSASCYSVPSPEFNLDLIPDHPREYALDADSVFDGPSSDWINFGYMNESSEPLLDTIMRATEDHTCSGPSRQRTQAGEFTARLTERFMATLPSLPSLNSIASSSAYFADVEDVPDASCDDSHDSESGALGFLLPCGGLLTAKLALSTCLAPELDVTDDTLEHMDVSLPYDNDSSSLLFTIQEEDESTQDEEGALNTSSTIRRYVPRAPPSHLFNYSRKEGDEHPSYDTFCPTVTAGSNHIAAINADILAARESSSTIPNNSAASLPTITLSLEPDRPLNNGKNHEGLGLGLPSSLVKHSETRRISSAQTVLPTSEASWNLSALASGSSVKRVVSSHRVSISSSRVALSPLSNRSLSAVKSPVPTTPSLFQPFTLQMSSMIDSALLTTAASSQPRQRSPLPSSKHALTSTPLPQPTLMSKSDSRSGSRSSWNAFTNAMSRLSWSSSSSSGRVSPGMIEHADVPQTLGIFNRTGLSSKLPTRTTSSTPSWSRKIRMLF</sequence>
<comment type="caution">
    <text evidence="2">The sequence shown here is derived from an EMBL/GenBank/DDBJ whole genome shotgun (WGS) entry which is preliminary data.</text>
</comment>